<proteinExistence type="predicted"/>
<protein>
    <submittedName>
        <fullName evidence="1">Uncharacterized protein</fullName>
    </submittedName>
</protein>
<dbReference type="Proteomes" id="UP001341840">
    <property type="component" value="Unassembled WGS sequence"/>
</dbReference>
<evidence type="ECO:0000313" key="1">
    <source>
        <dbReference type="EMBL" id="MED6177872.1"/>
    </source>
</evidence>
<evidence type="ECO:0000313" key="2">
    <source>
        <dbReference type="Proteomes" id="UP001341840"/>
    </source>
</evidence>
<gene>
    <name evidence="1" type="ORF">PIB30_102137</name>
</gene>
<dbReference type="EMBL" id="JASCZI010154132">
    <property type="protein sequence ID" value="MED6177872.1"/>
    <property type="molecule type" value="Genomic_DNA"/>
</dbReference>
<sequence>LFFPILPRNTTTTTSSSHLFSPLFVAATASPTRHHHCLSRCFLLSPLPSASSFPFTGKMLTMEK</sequence>
<comment type="caution">
    <text evidence="1">The sequence shown here is derived from an EMBL/GenBank/DDBJ whole genome shotgun (WGS) entry which is preliminary data.</text>
</comment>
<organism evidence="1 2">
    <name type="scientific">Stylosanthes scabra</name>
    <dbReference type="NCBI Taxonomy" id="79078"/>
    <lineage>
        <taxon>Eukaryota</taxon>
        <taxon>Viridiplantae</taxon>
        <taxon>Streptophyta</taxon>
        <taxon>Embryophyta</taxon>
        <taxon>Tracheophyta</taxon>
        <taxon>Spermatophyta</taxon>
        <taxon>Magnoliopsida</taxon>
        <taxon>eudicotyledons</taxon>
        <taxon>Gunneridae</taxon>
        <taxon>Pentapetalae</taxon>
        <taxon>rosids</taxon>
        <taxon>fabids</taxon>
        <taxon>Fabales</taxon>
        <taxon>Fabaceae</taxon>
        <taxon>Papilionoideae</taxon>
        <taxon>50 kb inversion clade</taxon>
        <taxon>dalbergioids sensu lato</taxon>
        <taxon>Dalbergieae</taxon>
        <taxon>Pterocarpus clade</taxon>
        <taxon>Stylosanthes</taxon>
    </lineage>
</organism>
<name>A0ABU6VWU9_9FABA</name>
<feature type="non-terminal residue" evidence="1">
    <location>
        <position position="1"/>
    </location>
</feature>
<keyword evidence="2" id="KW-1185">Reference proteome</keyword>
<accession>A0ABU6VWU9</accession>
<reference evidence="1 2" key="1">
    <citation type="journal article" date="2023" name="Plants (Basel)">
        <title>Bridging the Gap: Combining Genomics and Transcriptomics Approaches to Understand Stylosanthes scabra, an Orphan Legume from the Brazilian Caatinga.</title>
        <authorList>
            <person name="Ferreira-Neto J.R.C."/>
            <person name="da Silva M.D."/>
            <person name="Binneck E."/>
            <person name="de Melo N.F."/>
            <person name="da Silva R.H."/>
            <person name="de Melo A.L.T.M."/>
            <person name="Pandolfi V."/>
            <person name="Bustamante F.O."/>
            <person name="Brasileiro-Vidal A.C."/>
            <person name="Benko-Iseppon A.M."/>
        </authorList>
    </citation>
    <scope>NUCLEOTIDE SEQUENCE [LARGE SCALE GENOMIC DNA]</scope>
    <source>
        <tissue evidence="1">Leaves</tissue>
    </source>
</reference>